<feature type="domain" description="Skg3/CAF120-like PH-like" evidence="2">
    <location>
        <begin position="539"/>
        <end position="596"/>
    </location>
</feature>
<evidence type="ECO:0000313" key="4">
    <source>
        <dbReference type="Proteomes" id="UP001497383"/>
    </source>
</evidence>
<gene>
    <name evidence="3" type="ORF">LODBEIA_P44260</name>
</gene>
<feature type="compositionally biased region" description="Low complexity" evidence="1">
    <location>
        <begin position="466"/>
        <end position="501"/>
    </location>
</feature>
<dbReference type="Proteomes" id="UP001497383">
    <property type="component" value="Chromosome 5"/>
</dbReference>
<accession>A0ABP0ZV24</accession>
<evidence type="ECO:0000259" key="2">
    <source>
        <dbReference type="Pfam" id="PF25381"/>
    </source>
</evidence>
<sequence length="703" mass="78287">MPLTSLLSPKRFRSSSRASSATTENSNFTTDKITLQPNYTEPTSLQHTPEYNALHHATQRQADADPSSSSLGLGATPLGSPAQRVKSPLSRPPTTFEDTFGQAQAQAPPLAKSNSDDSGRMSTGDDVSKISPVFDQYSLQPTNSKMSGAHITGSIPRRALSEKARKAPSSFVRRSRLLSADEDDAVSLNSLTGRSLLLQSKLESEHLLPELRPIVSLLNAQKLRTYCHGSFQIPGYMGEERVWFEVDAKLTGDELAIWRPSTDAYVIDDNDEFKPKYINLIDARLESLGNLQIKIFQDYSDRAVLIKFHNTADMNKWLAAITLTKFEYAKLNEAFTAVVLSAKGSKLSDIHVLLSRKKRFPQYEWCNVRLPEVSSKWIKVYMIILPSDKHHLGRIEFYPNEKKTGKKNLIAYISDLAYIFNVYPEQSNMIDSNSIMSAAGKVYVNRSFDHLFPYEDPRKLIAKNHSSAMSRSGSVSGSISRSGSNNSLSSLNSGTRSRSGSVNSTNSFFNHTPSPCNTQTRDRSDSLNKTDSGFFKKHADAFVATNTMYIMPIPHPGVSAVETMIRNFIPIIDAFKLYGRPQHLISDKANPDSMLFGLPSLPHHQYLSIGEATEAFNQHYQPSMGPFQMEDVLKDKIVSLMRSKPYRGHGNIARLYEKLDLDFEEFSSPPYSPQISQQISGLSPLGDPINLDQQPRVASPLSV</sequence>
<feature type="compositionally biased region" description="Polar residues" evidence="1">
    <location>
        <begin position="24"/>
        <end position="46"/>
    </location>
</feature>
<feature type="compositionally biased region" description="Low complexity" evidence="1">
    <location>
        <begin position="669"/>
        <end position="680"/>
    </location>
</feature>
<dbReference type="InterPro" id="IPR058155">
    <property type="entry name" value="Skg3/CAF120-like_PH"/>
</dbReference>
<reference evidence="3 4" key="1">
    <citation type="submission" date="2024-03" db="EMBL/GenBank/DDBJ databases">
        <authorList>
            <person name="Brejova B."/>
        </authorList>
    </citation>
    <scope>NUCLEOTIDE SEQUENCE [LARGE SCALE GENOMIC DNA]</scope>
    <source>
        <strain evidence="3 4">CBS 14171</strain>
    </source>
</reference>
<name>A0ABP0ZV24_9ASCO</name>
<protein>
    <recommendedName>
        <fullName evidence="2">Skg3/CAF120-like PH-like domain-containing protein</fullName>
    </recommendedName>
</protein>
<evidence type="ECO:0000256" key="1">
    <source>
        <dbReference type="SAM" id="MobiDB-lite"/>
    </source>
</evidence>
<organism evidence="3 4">
    <name type="scientific">Lodderomyces beijingensis</name>
    <dbReference type="NCBI Taxonomy" id="1775926"/>
    <lineage>
        <taxon>Eukaryota</taxon>
        <taxon>Fungi</taxon>
        <taxon>Dikarya</taxon>
        <taxon>Ascomycota</taxon>
        <taxon>Saccharomycotina</taxon>
        <taxon>Pichiomycetes</taxon>
        <taxon>Debaryomycetaceae</taxon>
        <taxon>Candida/Lodderomyces clade</taxon>
        <taxon>Lodderomyces</taxon>
    </lineage>
</organism>
<dbReference type="GeneID" id="92209622"/>
<feature type="domain" description="Skg3/CAF120-like PH-like" evidence="2">
    <location>
        <begin position="347"/>
        <end position="447"/>
    </location>
</feature>
<feature type="compositionally biased region" description="Polar residues" evidence="1">
    <location>
        <begin position="502"/>
        <end position="519"/>
    </location>
</feature>
<dbReference type="Pfam" id="PF25381">
    <property type="entry name" value="PH_26"/>
    <property type="match status" value="2"/>
</dbReference>
<feature type="compositionally biased region" description="Polar residues" evidence="1">
    <location>
        <begin position="92"/>
        <end position="105"/>
    </location>
</feature>
<feature type="region of interest" description="Disordered" evidence="1">
    <location>
        <begin position="669"/>
        <end position="703"/>
    </location>
</feature>
<feature type="region of interest" description="Disordered" evidence="1">
    <location>
        <begin position="465"/>
        <end position="529"/>
    </location>
</feature>
<evidence type="ECO:0000313" key="3">
    <source>
        <dbReference type="EMBL" id="CAK9440326.1"/>
    </source>
</evidence>
<dbReference type="EMBL" id="OZ022409">
    <property type="protein sequence ID" value="CAK9440326.1"/>
    <property type="molecule type" value="Genomic_DNA"/>
</dbReference>
<feature type="region of interest" description="Disordered" evidence="1">
    <location>
        <begin position="1"/>
        <end position="46"/>
    </location>
</feature>
<keyword evidence="4" id="KW-1185">Reference proteome</keyword>
<dbReference type="RefSeq" id="XP_066831364.1">
    <property type="nucleotide sequence ID" value="XM_066974646.1"/>
</dbReference>
<feature type="region of interest" description="Disordered" evidence="1">
    <location>
        <begin position="58"/>
        <end position="129"/>
    </location>
</feature>
<proteinExistence type="predicted"/>